<gene>
    <name evidence="8" type="ORF">IWQ60_001526</name>
</gene>
<comment type="similarity">
    <text evidence="2">Belongs to the RRF family.</text>
</comment>
<evidence type="ECO:0000256" key="1">
    <source>
        <dbReference type="ARBA" id="ARBA00004496"/>
    </source>
</evidence>
<protein>
    <recommendedName>
        <fullName evidence="7">Ribosome recycling factor domain-containing protein</fullName>
    </recommendedName>
</protein>
<sequence length="190" mass="21297">MVETSPAGFDLSKAEARMTKIIDYLKSELKTMRLGQATPALLDLIKVNVNSRMVNLTDIATVSVKDPQTLLVIPGEDEYKKAIEKAIREAQLGLNPVAQDTILKVPIPKPTKEHRERLLKNAAKLVEDVKTKIRNARQDAVKDLKRESKTSNLGKDEQRQLEKQIQDVTDRFTKAAEALLAAKTNEVNRN</sequence>
<evidence type="ECO:0000256" key="5">
    <source>
        <dbReference type="ARBA" id="ARBA00024909"/>
    </source>
</evidence>
<evidence type="ECO:0000256" key="6">
    <source>
        <dbReference type="SAM" id="MobiDB-lite"/>
    </source>
</evidence>
<feature type="region of interest" description="Disordered" evidence="6">
    <location>
        <begin position="140"/>
        <end position="160"/>
    </location>
</feature>
<dbReference type="FunFam" id="1.10.132.20:FF:000001">
    <property type="entry name" value="Ribosome-recycling factor"/>
    <property type="match status" value="1"/>
</dbReference>
<comment type="function">
    <text evidence="5">Necessary for protein synthesis in mitochondria. Functions as a ribosome recycling factor in mitochondria.</text>
</comment>
<dbReference type="EMBL" id="JANBPT010000050">
    <property type="protein sequence ID" value="KAJ1929030.1"/>
    <property type="molecule type" value="Genomic_DNA"/>
</dbReference>
<dbReference type="PANTHER" id="PTHR20982">
    <property type="entry name" value="RIBOSOME RECYCLING FACTOR"/>
    <property type="match status" value="1"/>
</dbReference>
<evidence type="ECO:0000256" key="4">
    <source>
        <dbReference type="ARBA" id="ARBA00022917"/>
    </source>
</evidence>
<evidence type="ECO:0000313" key="9">
    <source>
        <dbReference type="Proteomes" id="UP001150569"/>
    </source>
</evidence>
<keyword evidence="4" id="KW-0648">Protein biosynthesis</keyword>
<evidence type="ECO:0000256" key="3">
    <source>
        <dbReference type="ARBA" id="ARBA00022490"/>
    </source>
</evidence>
<keyword evidence="9" id="KW-1185">Reference proteome</keyword>
<dbReference type="GO" id="GO:0006412">
    <property type="term" value="P:translation"/>
    <property type="evidence" value="ECO:0007669"/>
    <property type="project" value="UniProtKB-KW"/>
</dbReference>
<dbReference type="OrthoDB" id="407355at2759"/>
<comment type="caution">
    <text evidence="8">The sequence shown here is derived from an EMBL/GenBank/DDBJ whole genome shotgun (WGS) entry which is preliminary data.</text>
</comment>
<dbReference type="GO" id="GO:0043023">
    <property type="term" value="F:ribosomal large subunit binding"/>
    <property type="evidence" value="ECO:0007669"/>
    <property type="project" value="TreeGrafter"/>
</dbReference>
<feature type="domain" description="Ribosome recycling factor" evidence="7">
    <location>
        <begin position="25"/>
        <end position="187"/>
    </location>
</feature>
<reference evidence="8" key="1">
    <citation type="submission" date="2022-07" db="EMBL/GenBank/DDBJ databases">
        <title>Phylogenomic reconstructions and comparative analyses of Kickxellomycotina fungi.</title>
        <authorList>
            <person name="Reynolds N.K."/>
            <person name="Stajich J.E."/>
            <person name="Barry K."/>
            <person name="Grigoriev I.V."/>
            <person name="Crous P."/>
            <person name="Smith M.E."/>
        </authorList>
    </citation>
    <scope>NUCLEOTIDE SEQUENCE</scope>
    <source>
        <strain evidence="8">RSA 861</strain>
    </source>
</reference>
<proteinExistence type="inferred from homology"/>
<dbReference type="InterPro" id="IPR036191">
    <property type="entry name" value="RRF_sf"/>
</dbReference>
<dbReference type="FunFam" id="3.30.1360.40:FF:000001">
    <property type="entry name" value="Ribosome-recycling factor"/>
    <property type="match status" value="1"/>
</dbReference>
<keyword evidence="3" id="KW-0963">Cytoplasm</keyword>
<organism evidence="8 9">
    <name type="scientific">Tieghemiomyces parasiticus</name>
    <dbReference type="NCBI Taxonomy" id="78921"/>
    <lineage>
        <taxon>Eukaryota</taxon>
        <taxon>Fungi</taxon>
        <taxon>Fungi incertae sedis</taxon>
        <taxon>Zoopagomycota</taxon>
        <taxon>Kickxellomycotina</taxon>
        <taxon>Dimargaritomycetes</taxon>
        <taxon>Dimargaritales</taxon>
        <taxon>Dimargaritaceae</taxon>
        <taxon>Tieghemiomyces</taxon>
    </lineage>
</organism>
<dbReference type="Gene3D" id="3.30.1360.40">
    <property type="match status" value="1"/>
</dbReference>
<evidence type="ECO:0000259" key="7">
    <source>
        <dbReference type="Pfam" id="PF01765"/>
    </source>
</evidence>
<dbReference type="Pfam" id="PF01765">
    <property type="entry name" value="RRF"/>
    <property type="match status" value="1"/>
</dbReference>
<dbReference type="PANTHER" id="PTHR20982:SF3">
    <property type="entry name" value="MITOCHONDRIAL RIBOSOME RECYCLING FACTOR PSEUDO 1"/>
    <property type="match status" value="1"/>
</dbReference>
<accession>A0A9W8AL10</accession>
<dbReference type="Gene3D" id="1.10.132.20">
    <property type="entry name" value="Ribosome-recycling factor"/>
    <property type="match status" value="1"/>
</dbReference>
<name>A0A9W8AL10_9FUNG</name>
<evidence type="ECO:0000256" key="2">
    <source>
        <dbReference type="ARBA" id="ARBA00005912"/>
    </source>
</evidence>
<dbReference type="InterPro" id="IPR023584">
    <property type="entry name" value="Ribosome_recyc_fac_dom"/>
</dbReference>
<comment type="subcellular location">
    <subcellularLocation>
        <location evidence="1">Cytoplasm</location>
    </subcellularLocation>
</comment>
<dbReference type="Proteomes" id="UP001150569">
    <property type="component" value="Unassembled WGS sequence"/>
</dbReference>
<dbReference type="AlphaFoldDB" id="A0A9W8AL10"/>
<evidence type="ECO:0000313" key="8">
    <source>
        <dbReference type="EMBL" id="KAJ1929030.1"/>
    </source>
</evidence>
<dbReference type="SUPFAM" id="SSF55194">
    <property type="entry name" value="Ribosome recycling factor, RRF"/>
    <property type="match status" value="1"/>
</dbReference>
<dbReference type="GO" id="GO:0005739">
    <property type="term" value="C:mitochondrion"/>
    <property type="evidence" value="ECO:0007669"/>
    <property type="project" value="TreeGrafter"/>
</dbReference>
<dbReference type="InterPro" id="IPR002661">
    <property type="entry name" value="Ribosome_recyc_fac"/>
</dbReference>